<comment type="caution">
    <text evidence="1">The sequence shown here is derived from an EMBL/GenBank/DDBJ whole genome shotgun (WGS) entry which is preliminary data.</text>
</comment>
<dbReference type="AlphaFoldDB" id="A0A8T0X923"/>
<reference evidence="1" key="1">
    <citation type="submission" date="2020-05" db="EMBL/GenBank/DDBJ databases">
        <title>WGS assembly of Panicum virgatum.</title>
        <authorList>
            <person name="Lovell J.T."/>
            <person name="Jenkins J."/>
            <person name="Shu S."/>
            <person name="Juenger T.E."/>
            <person name="Schmutz J."/>
        </authorList>
    </citation>
    <scope>NUCLEOTIDE SEQUENCE</scope>
    <source>
        <strain evidence="1">AP13</strain>
    </source>
</reference>
<evidence type="ECO:0000313" key="1">
    <source>
        <dbReference type="EMBL" id="KAG2658062.1"/>
    </source>
</evidence>
<gene>
    <name evidence="1" type="ORF">PVAP13_1KG275300</name>
</gene>
<keyword evidence="2" id="KW-1185">Reference proteome</keyword>
<evidence type="ECO:0000313" key="2">
    <source>
        <dbReference type="Proteomes" id="UP000823388"/>
    </source>
</evidence>
<protein>
    <submittedName>
        <fullName evidence="1">Uncharacterized protein</fullName>
    </submittedName>
</protein>
<organism evidence="1 2">
    <name type="scientific">Panicum virgatum</name>
    <name type="common">Blackwell switchgrass</name>
    <dbReference type="NCBI Taxonomy" id="38727"/>
    <lineage>
        <taxon>Eukaryota</taxon>
        <taxon>Viridiplantae</taxon>
        <taxon>Streptophyta</taxon>
        <taxon>Embryophyta</taxon>
        <taxon>Tracheophyta</taxon>
        <taxon>Spermatophyta</taxon>
        <taxon>Magnoliopsida</taxon>
        <taxon>Liliopsida</taxon>
        <taxon>Poales</taxon>
        <taxon>Poaceae</taxon>
        <taxon>PACMAD clade</taxon>
        <taxon>Panicoideae</taxon>
        <taxon>Panicodae</taxon>
        <taxon>Paniceae</taxon>
        <taxon>Panicinae</taxon>
        <taxon>Panicum</taxon>
        <taxon>Panicum sect. Hiantes</taxon>
    </lineage>
</organism>
<name>A0A8T0X923_PANVG</name>
<sequence>MARNAGHCCGAATLEKIQIRPYGCALSRFLHTDDVVIEAEVWASEGIGGVRGGDAHWGLVEAVACSGRAQCSGSAWRQLPLLKIRCPEVEAAKELGMIHACFSCVA</sequence>
<proteinExistence type="predicted"/>
<dbReference type="EMBL" id="CM029037">
    <property type="protein sequence ID" value="KAG2658062.1"/>
    <property type="molecule type" value="Genomic_DNA"/>
</dbReference>
<accession>A0A8T0X923</accession>
<dbReference type="Proteomes" id="UP000823388">
    <property type="component" value="Chromosome 1K"/>
</dbReference>